<keyword evidence="2" id="KW-1185">Reference proteome</keyword>
<reference evidence="1 2" key="1">
    <citation type="submission" date="2017-06" db="EMBL/GenBank/DDBJ databases">
        <title>Complete genome sequence of Nitrospirillum amazonense strain CBAmC, an endophytic nitrogen-fixing and plant growth-promoting bacterium, isolated from sugarcane.</title>
        <authorList>
            <person name="Schwab S."/>
            <person name="dos Santos Teixeira K.R."/>
            <person name="Simoes Araujo J.L."/>
            <person name="Soares Vidal M."/>
            <person name="Borges de Freitas H.R."/>
            <person name="Rivello Crivelaro A.L."/>
            <person name="Bueno de Camargo Nunes A."/>
            <person name="dos Santos C.M."/>
            <person name="Palmeira da Silva Rosa D."/>
            <person name="da Silva Padilha D."/>
            <person name="da Silva E."/>
            <person name="Araujo Terra L."/>
            <person name="Soares Mendes V."/>
            <person name="Farinelli L."/>
            <person name="Magalhaes Cruz L."/>
            <person name="Baldani J.I."/>
        </authorList>
    </citation>
    <scope>NUCLEOTIDE SEQUENCE [LARGE SCALE GENOMIC DNA]</scope>
    <source>
        <strain evidence="1 2">CBAmC</strain>
    </source>
</reference>
<evidence type="ECO:0000313" key="1">
    <source>
        <dbReference type="EMBL" id="ASG23897.1"/>
    </source>
</evidence>
<proteinExistence type="predicted"/>
<dbReference type="Pfam" id="PF05045">
    <property type="entry name" value="RgpF"/>
    <property type="match status" value="1"/>
</dbReference>
<name>A0A248JYV3_9PROT</name>
<dbReference type="AlphaFoldDB" id="A0A248JYV3"/>
<sequence length="367" mass="41922">MGIQGGGFIGFMSDTFFKMLKKGVRLPMLLVDGADLVRCLAAPILPRRTTVKASLPGHLPLDGARKVAVFNHYDQRGIVHDYVVYFVAKLAEAGYAVIFASNCPKLSAKETGKVLPHVAWVLKRRNIGWDFGAFKDAIALIPDPGALDQLLITNDSIYGPLQDLAEVVRQADPAQAGIWGLTDSWDRHFHLQSYFLIFHHAALKHPSFLKFWKKVRYYRRKRWVIRDYEIGMTRFFLRAGIQCRALLPYRSVVSEISKPLNEALDRSKQQDAVVDNHGNSQGQILPYLRQLQKAINQGRPLNQTHYFWDYLVARKASPFIKRDLLQRNPVGIPCVQRWEEVIRASSPSYDTSLILHHLQLSMRNRVH</sequence>
<gene>
    <name evidence="1" type="ORF">Y958_23360</name>
</gene>
<accession>A0A248JYV3</accession>
<dbReference type="InterPro" id="IPR007739">
    <property type="entry name" value="RgpF"/>
</dbReference>
<dbReference type="EMBL" id="CP022112">
    <property type="protein sequence ID" value="ASG23897.1"/>
    <property type="molecule type" value="Genomic_DNA"/>
</dbReference>
<protein>
    <submittedName>
        <fullName evidence="1">Polysaccharide biosynthesis-like protein</fullName>
    </submittedName>
</protein>
<dbReference type="KEGG" id="nao:Y958_23360"/>
<dbReference type="Proteomes" id="UP000197153">
    <property type="component" value="Chromosome 3"/>
</dbReference>
<evidence type="ECO:0000313" key="2">
    <source>
        <dbReference type="Proteomes" id="UP000197153"/>
    </source>
</evidence>
<organism evidence="1 2">
    <name type="scientific">Nitrospirillum viridazoti CBAmc</name>
    <dbReference type="NCBI Taxonomy" id="1441467"/>
    <lineage>
        <taxon>Bacteria</taxon>
        <taxon>Pseudomonadati</taxon>
        <taxon>Pseudomonadota</taxon>
        <taxon>Alphaproteobacteria</taxon>
        <taxon>Rhodospirillales</taxon>
        <taxon>Azospirillaceae</taxon>
        <taxon>Nitrospirillum</taxon>
        <taxon>Nitrospirillum viridazoti</taxon>
    </lineage>
</organism>